<evidence type="ECO:0000256" key="3">
    <source>
        <dbReference type="RuleBase" id="RU367127"/>
    </source>
</evidence>
<evidence type="ECO:0000256" key="2">
    <source>
        <dbReference type="PROSITE-ProRule" id="PRU01002"/>
    </source>
</evidence>
<comment type="caution">
    <text evidence="2">Lacks conserved residue(s) required for the propagation of feature annotation.</text>
</comment>
<dbReference type="GO" id="GO:0005524">
    <property type="term" value="F:ATP binding"/>
    <property type="evidence" value="ECO:0007669"/>
    <property type="project" value="UniProtKB-UniRule"/>
</dbReference>
<evidence type="ECO:0000313" key="5">
    <source>
        <dbReference type="EMBL" id="KAB1216304.1"/>
    </source>
</evidence>
<keyword evidence="6" id="KW-1185">Reference proteome</keyword>
<dbReference type="OrthoDB" id="1103109at2759"/>
<comment type="domain">
    <text evidence="3">The QLQ domain and WRC domain may be involved in protein-protein interaction and DNA-binding, respectively.</text>
</comment>
<dbReference type="GO" id="GO:0005634">
    <property type="term" value="C:nucleus"/>
    <property type="evidence" value="ECO:0007669"/>
    <property type="project" value="UniProtKB-SubCell"/>
</dbReference>
<dbReference type="PANTHER" id="PTHR31602:SF8">
    <property type="entry name" value="GROWTH-REGULATING FACTOR 5"/>
    <property type="match status" value="1"/>
</dbReference>
<dbReference type="PANTHER" id="PTHR31602">
    <property type="entry name" value="GROWTH-REGULATING FACTOR 5"/>
    <property type="match status" value="1"/>
</dbReference>
<evidence type="ECO:0000313" key="6">
    <source>
        <dbReference type="Proteomes" id="UP000516437"/>
    </source>
</evidence>
<dbReference type="EMBL" id="RXIC02000022">
    <property type="protein sequence ID" value="KAB1216304.1"/>
    <property type="molecule type" value="Genomic_DNA"/>
</dbReference>
<reference evidence="5 6" key="1">
    <citation type="journal article" date="2019" name="Plant Biotechnol. J.">
        <title>The red bayberry genome and genetic basis of sex determination.</title>
        <authorList>
            <person name="Jia H.M."/>
            <person name="Jia H.J."/>
            <person name="Cai Q.L."/>
            <person name="Wang Y."/>
            <person name="Zhao H.B."/>
            <person name="Yang W.F."/>
            <person name="Wang G.Y."/>
            <person name="Li Y.H."/>
            <person name="Zhan D.L."/>
            <person name="Shen Y.T."/>
            <person name="Niu Q.F."/>
            <person name="Chang L."/>
            <person name="Qiu J."/>
            <person name="Zhao L."/>
            <person name="Xie H.B."/>
            <person name="Fu W.Y."/>
            <person name="Jin J."/>
            <person name="Li X.W."/>
            <person name="Jiao Y."/>
            <person name="Zhou C.C."/>
            <person name="Tu T."/>
            <person name="Chai C.Y."/>
            <person name="Gao J.L."/>
            <person name="Fan L.J."/>
            <person name="van de Weg E."/>
            <person name="Wang J.Y."/>
            <person name="Gao Z.S."/>
        </authorList>
    </citation>
    <scope>NUCLEOTIDE SEQUENCE [LARGE SCALE GENOMIC DNA]</scope>
    <source>
        <tissue evidence="5">Leaves</tissue>
    </source>
</reference>
<dbReference type="GO" id="GO:0006351">
    <property type="term" value="P:DNA-templated transcription"/>
    <property type="evidence" value="ECO:0007669"/>
    <property type="project" value="UniProtKB-UniRule"/>
</dbReference>
<comment type="similarity">
    <text evidence="3">Belongs to the GRF family.</text>
</comment>
<dbReference type="Pfam" id="PF08879">
    <property type="entry name" value="WRC"/>
    <property type="match status" value="1"/>
</dbReference>
<dbReference type="PROSITE" id="PS51667">
    <property type="entry name" value="WRC"/>
    <property type="match status" value="1"/>
</dbReference>
<keyword evidence="3" id="KW-0010">Activator</keyword>
<dbReference type="GO" id="GO:0032502">
    <property type="term" value="P:developmental process"/>
    <property type="evidence" value="ECO:0007669"/>
    <property type="project" value="InterPro"/>
</dbReference>
<evidence type="ECO:0000256" key="1">
    <source>
        <dbReference type="ARBA" id="ARBA00023242"/>
    </source>
</evidence>
<evidence type="ECO:0000259" key="4">
    <source>
        <dbReference type="PROSITE" id="PS51667"/>
    </source>
</evidence>
<accession>A0A6A1VTN7</accession>
<sequence>MYSQCFNCFTDICIIKEPKWLAHASSAIDSSCLGNRNGFELEPGRCRRTNGKKWRCNRGVVPDRKYCTPTHAQMPKCVPQPPKQSPFQLLPLRPAVELHHIGLTYTRKLILHSPTRIFPSQSKSAPPFLEAFRRKKQRKERITDRRREGCRLGLGPADVV</sequence>
<comment type="subcellular location">
    <subcellularLocation>
        <location evidence="3">Nucleus</location>
    </subcellularLocation>
</comment>
<dbReference type="Proteomes" id="UP000516437">
    <property type="component" value="Chromosome 4"/>
</dbReference>
<dbReference type="InterPro" id="IPR031137">
    <property type="entry name" value="GRF"/>
</dbReference>
<proteinExistence type="inferred from homology"/>
<keyword evidence="3" id="KW-0805">Transcription regulation</keyword>
<keyword evidence="1 3" id="KW-0539">Nucleus</keyword>
<organism evidence="5 6">
    <name type="scientific">Morella rubra</name>
    <name type="common">Chinese bayberry</name>
    <dbReference type="NCBI Taxonomy" id="262757"/>
    <lineage>
        <taxon>Eukaryota</taxon>
        <taxon>Viridiplantae</taxon>
        <taxon>Streptophyta</taxon>
        <taxon>Embryophyta</taxon>
        <taxon>Tracheophyta</taxon>
        <taxon>Spermatophyta</taxon>
        <taxon>Magnoliopsida</taxon>
        <taxon>eudicotyledons</taxon>
        <taxon>Gunneridae</taxon>
        <taxon>Pentapetalae</taxon>
        <taxon>rosids</taxon>
        <taxon>fabids</taxon>
        <taxon>Fagales</taxon>
        <taxon>Myricaceae</taxon>
        <taxon>Morella</taxon>
    </lineage>
</organism>
<comment type="caution">
    <text evidence="5">The sequence shown here is derived from an EMBL/GenBank/DDBJ whole genome shotgun (WGS) entry which is preliminary data.</text>
</comment>
<gene>
    <name evidence="5" type="ORF">CJ030_MR4G003050</name>
</gene>
<dbReference type="AlphaFoldDB" id="A0A6A1VTN7"/>
<name>A0A6A1VTN7_9ROSI</name>
<dbReference type="InterPro" id="IPR014977">
    <property type="entry name" value="WRC_dom"/>
</dbReference>
<comment type="function">
    <text evidence="3">Transcription activator.</text>
</comment>
<keyword evidence="3" id="KW-0804">Transcription</keyword>
<feature type="domain" description="WRC" evidence="4">
    <location>
        <begin position="40"/>
        <end position="84"/>
    </location>
</feature>
<protein>
    <recommendedName>
        <fullName evidence="3">Growth-regulating factor</fullName>
    </recommendedName>
</protein>